<sequence length="95" mass="11380">MKYEFSAKMWKDASSGGWFFVSLPQVMSKEIRKNFGWQEEGWGRMKTLAQIREFKWDTAIWFDSKTGVYLLPIKAEIRKKSKLEINEKIEINIWI</sequence>
<dbReference type="Proteomes" id="UP000746690">
    <property type="component" value="Unassembled WGS sequence"/>
</dbReference>
<protein>
    <submittedName>
        <fullName evidence="1">DUF1905 domain-containing protein</fullName>
    </submittedName>
</protein>
<dbReference type="InterPro" id="IPR037079">
    <property type="entry name" value="AF2212/PG0164-like_sf"/>
</dbReference>
<gene>
    <name evidence="1" type="ORF">HHX25_04475</name>
</gene>
<accession>A0ABX1RT63</accession>
<dbReference type="SUPFAM" id="SSF141694">
    <property type="entry name" value="AF2212/PG0164-like"/>
    <property type="match status" value="1"/>
</dbReference>
<keyword evidence="2" id="KW-1185">Reference proteome</keyword>
<organism evidence="1 2">
    <name type="scientific">Flavivirga algicola</name>
    <dbReference type="NCBI Taxonomy" id="2729136"/>
    <lineage>
        <taxon>Bacteria</taxon>
        <taxon>Pseudomonadati</taxon>
        <taxon>Bacteroidota</taxon>
        <taxon>Flavobacteriia</taxon>
        <taxon>Flavobacteriales</taxon>
        <taxon>Flavobacteriaceae</taxon>
        <taxon>Flavivirga</taxon>
    </lineage>
</organism>
<reference evidence="1 2" key="1">
    <citation type="submission" date="2020-04" db="EMBL/GenBank/DDBJ databases">
        <title>A Flavivirga sp. nov.</title>
        <authorList>
            <person name="Sun X."/>
        </authorList>
    </citation>
    <scope>NUCLEOTIDE SEQUENCE [LARGE SCALE GENOMIC DNA]</scope>
    <source>
        <strain evidence="1 2">Y03</strain>
    </source>
</reference>
<dbReference type="Pfam" id="PF08922">
    <property type="entry name" value="DUF1905"/>
    <property type="match status" value="1"/>
</dbReference>
<dbReference type="EMBL" id="JABBHF010000002">
    <property type="protein sequence ID" value="NMH86747.1"/>
    <property type="molecule type" value="Genomic_DNA"/>
</dbReference>
<dbReference type="Gene3D" id="2.40.30.100">
    <property type="entry name" value="AF2212/PG0164-like"/>
    <property type="match status" value="1"/>
</dbReference>
<comment type="caution">
    <text evidence="1">The sequence shown here is derived from an EMBL/GenBank/DDBJ whole genome shotgun (WGS) entry which is preliminary data.</text>
</comment>
<evidence type="ECO:0000313" key="2">
    <source>
        <dbReference type="Proteomes" id="UP000746690"/>
    </source>
</evidence>
<proteinExistence type="predicted"/>
<name>A0ABX1RT63_9FLAO</name>
<evidence type="ECO:0000313" key="1">
    <source>
        <dbReference type="EMBL" id="NMH86747.1"/>
    </source>
</evidence>
<dbReference type="InterPro" id="IPR015018">
    <property type="entry name" value="DUF1905"/>
</dbReference>